<comment type="caution">
    <text evidence="1">The sequence shown here is derived from an EMBL/GenBank/DDBJ whole genome shotgun (WGS) entry which is preliminary data.</text>
</comment>
<keyword evidence="2" id="KW-1185">Reference proteome</keyword>
<dbReference type="AlphaFoldDB" id="A0A9W7Y8K8"/>
<organism evidence="1 2">
    <name type="scientific">Coemansia biformis</name>
    <dbReference type="NCBI Taxonomy" id="1286918"/>
    <lineage>
        <taxon>Eukaryota</taxon>
        <taxon>Fungi</taxon>
        <taxon>Fungi incertae sedis</taxon>
        <taxon>Zoopagomycota</taxon>
        <taxon>Kickxellomycotina</taxon>
        <taxon>Kickxellomycetes</taxon>
        <taxon>Kickxellales</taxon>
        <taxon>Kickxellaceae</taxon>
        <taxon>Coemansia</taxon>
    </lineage>
</organism>
<feature type="non-terminal residue" evidence="1">
    <location>
        <position position="1"/>
    </location>
</feature>
<sequence length="74" mass="8131">VLGIDDVDVIESLVVRLVRDSGTLSLTMPGVQSLVLLLGSKTEQFLNELAAFMDSTLDMHNYDVFTAYDTQHTA</sequence>
<proteinExistence type="predicted"/>
<reference evidence="1" key="1">
    <citation type="submission" date="2022-07" db="EMBL/GenBank/DDBJ databases">
        <title>Phylogenomic reconstructions and comparative analyses of Kickxellomycotina fungi.</title>
        <authorList>
            <person name="Reynolds N.K."/>
            <person name="Stajich J.E."/>
            <person name="Barry K."/>
            <person name="Grigoriev I.V."/>
            <person name="Crous P."/>
            <person name="Smith M.E."/>
        </authorList>
    </citation>
    <scope>NUCLEOTIDE SEQUENCE</scope>
    <source>
        <strain evidence="1">BCRC 34381</strain>
    </source>
</reference>
<accession>A0A9W7Y8K8</accession>
<evidence type="ECO:0000313" key="1">
    <source>
        <dbReference type="EMBL" id="KAJ1725903.1"/>
    </source>
</evidence>
<name>A0A9W7Y8K8_9FUNG</name>
<evidence type="ECO:0000313" key="2">
    <source>
        <dbReference type="Proteomes" id="UP001143981"/>
    </source>
</evidence>
<protein>
    <submittedName>
        <fullName evidence="1">Uncharacterized protein</fullName>
    </submittedName>
</protein>
<dbReference type="OrthoDB" id="21204at2759"/>
<gene>
    <name evidence="1" type="ORF">LPJ61_005564</name>
</gene>
<dbReference type="EMBL" id="JANBOI010001916">
    <property type="protein sequence ID" value="KAJ1725903.1"/>
    <property type="molecule type" value="Genomic_DNA"/>
</dbReference>
<dbReference type="Proteomes" id="UP001143981">
    <property type="component" value="Unassembled WGS sequence"/>
</dbReference>